<dbReference type="Gene3D" id="3.40.630.30">
    <property type="match status" value="2"/>
</dbReference>
<comment type="caution">
    <text evidence="7">The sequence shown here is derived from an EMBL/GenBank/DDBJ whole genome shotgun (WGS) entry which is preliminary data.</text>
</comment>
<organism evidence="7 8">
    <name type="scientific">Candidatus Gottesmanbacteria bacterium GW2011_GWC2_39_8</name>
    <dbReference type="NCBI Taxonomy" id="1618450"/>
    <lineage>
        <taxon>Bacteria</taxon>
        <taxon>Candidatus Gottesmaniibacteriota</taxon>
    </lineage>
</organism>
<dbReference type="PROSITE" id="PS51191">
    <property type="entry name" value="FEMABX"/>
    <property type="match status" value="1"/>
</dbReference>
<accession>A0A0G0SIB8</accession>
<dbReference type="GO" id="GO:0008360">
    <property type="term" value="P:regulation of cell shape"/>
    <property type="evidence" value="ECO:0007669"/>
    <property type="project" value="UniProtKB-KW"/>
</dbReference>
<name>A0A0G0SIB8_9BACT</name>
<proteinExistence type="inferred from homology"/>
<evidence type="ECO:0000256" key="6">
    <source>
        <dbReference type="ARBA" id="ARBA00023316"/>
    </source>
</evidence>
<dbReference type="InterPro" id="IPR016181">
    <property type="entry name" value="Acyl_CoA_acyltransferase"/>
</dbReference>
<protein>
    <submittedName>
        <fullName evidence="7">Methicillin resistance protein</fullName>
    </submittedName>
</protein>
<dbReference type="EMBL" id="LBXN01000001">
    <property type="protein sequence ID" value="KKR34445.1"/>
    <property type="molecule type" value="Genomic_DNA"/>
</dbReference>
<evidence type="ECO:0000256" key="3">
    <source>
        <dbReference type="ARBA" id="ARBA00022960"/>
    </source>
</evidence>
<keyword evidence="2" id="KW-0808">Transferase</keyword>
<comment type="similarity">
    <text evidence="1">Belongs to the FemABX family.</text>
</comment>
<gene>
    <name evidence="7" type="ORF">UT63_C0001G0012</name>
</gene>
<dbReference type="AlphaFoldDB" id="A0A0G0SIB8"/>
<keyword evidence="4" id="KW-0573">Peptidoglycan synthesis</keyword>
<keyword evidence="3" id="KW-0133">Cell shape</keyword>
<sequence>MEIKEIEDKNIWEKFLLEYNPGSLFQSWNWGEVQKKASKTQSFKDSKKIWRLGLFDNKELEGIAQVVKITAKRGDFLHVRHGPILSEWKKEYFLFLINYLKELSKKEKAVFIRVSPLIENSTCHKELVGQVGFRPAPIHAMDGEYVWILPLDKTEEELLSGMRKTTRYLVKQAEKLGVEIVNTKDPRDLDKFTKIYRETAVRQGFVPHLGLKEEFEILSKEDQVILLLGKYQREILSGAMIVFYGNQGIYHHSASYKQKVPVNYLLQWRAIQEAKKRGMKYYNFWGIAPEGKLRHPWEGLTTFKKGFGGNLTEYLHAQDLPISSKYMLNWTLETLRRVKKGY</sequence>
<dbReference type="InterPro" id="IPR003447">
    <property type="entry name" value="FEMABX"/>
</dbReference>
<evidence type="ECO:0000313" key="8">
    <source>
        <dbReference type="Proteomes" id="UP000034539"/>
    </source>
</evidence>
<evidence type="ECO:0000256" key="4">
    <source>
        <dbReference type="ARBA" id="ARBA00022984"/>
    </source>
</evidence>
<dbReference type="GO" id="GO:0009252">
    <property type="term" value="P:peptidoglycan biosynthetic process"/>
    <property type="evidence" value="ECO:0007669"/>
    <property type="project" value="UniProtKB-KW"/>
</dbReference>
<evidence type="ECO:0000256" key="5">
    <source>
        <dbReference type="ARBA" id="ARBA00023315"/>
    </source>
</evidence>
<evidence type="ECO:0000256" key="1">
    <source>
        <dbReference type="ARBA" id="ARBA00009943"/>
    </source>
</evidence>
<dbReference type="PANTHER" id="PTHR36174:SF1">
    <property type="entry name" value="LIPID II:GLYCINE GLYCYLTRANSFERASE"/>
    <property type="match status" value="1"/>
</dbReference>
<dbReference type="Proteomes" id="UP000034539">
    <property type="component" value="Unassembled WGS sequence"/>
</dbReference>
<keyword evidence="5" id="KW-0012">Acyltransferase</keyword>
<dbReference type="GO" id="GO:0071555">
    <property type="term" value="P:cell wall organization"/>
    <property type="evidence" value="ECO:0007669"/>
    <property type="project" value="UniProtKB-KW"/>
</dbReference>
<dbReference type="GO" id="GO:0016755">
    <property type="term" value="F:aminoacyltransferase activity"/>
    <property type="evidence" value="ECO:0007669"/>
    <property type="project" value="InterPro"/>
</dbReference>
<keyword evidence="6" id="KW-0961">Cell wall biogenesis/degradation</keyword>
<reference evidence="7 8" key="1">
    <citation type="journal article" date="2015" name="Nature">
        <title>rRNA introns, odd ribosomes, and small enigmatic genomes across a large radiation of phyla.</title>
        <authorList>
            <person name="Brown C.T."/>
            <person name="Hug L.A."/>
            <person name="Thomas B.C."/>
            <person name="Sharon I."/>
            <person name="Castelle C.J."/>
            <person name="Singh A."/>
            <person name="Wilkins M.J."/>
            <person name="Williams K.H."/>
            <person name="Banfield J.F."/>
        </authorList>
    </citation>
    <scope>NUCLEOTIDE SEQUENCE [LARGE SCALE GENOMIC DNA]</scope>
</reference>
<dbReference type="SUPFAM" id="SSF55729">
    <property type="entry name" value="Acyl-CoA N-acyltransferases (Nat)"/>
    <property type="match status" value="2"/>
</dbReference>
<dbReference type="Pfam" id="PF02388">
    <property type="entry name" value="FemAB"/>
    <property type="match status" value="3"/>
</dbReference>
<evidence type="ECO:0000313" key="7">
    <source>
        <dbReference type="EMBL" id="KKR34445.1"/>
    </source>
</evidence>
<dbReference type="PANTHER" id="PTHR36174">
    <property type="entry name" value="LIPID II:GLYCINE GLYCYLTRANSFERASE"/>
    <property type="match status" value="1"/>
</dbReference>
<evidence type="ECO:0000256" key="2">
    <source>
        <dbReference type="ARBA" id="ARBA00022679"/>
    </source>
</evidence>
<dbReference type="InterPro" id="IPR050644">
    <property type="entry name" value="PG_Glycine_Bridge_Synth"/>
</dbReference>